<dbReference type="PANTHER" id="PTHR43716:SF1">
    <property type="entry name" value="D-2-HYDROXYGLUTARATE DEHYDROGENASE, MITOCHONDRIAL"/>
    <property type="match status" value="1"/>
</dbReference>
<keyword evidence="3 5" id="KW-0274">FAD</keyword>
<accession>A0A7W6FWU2</accession>
<dbReference type="HAMAP" id="MF_02092">
    <property type="entry name" value="DLDH_Dld"/>
    <property type="match status" value="1"/>
</dbReference>
<dbReference type="InterPro" id="IPR015409">
    <property type="entry name" value="Lactate_DH_C"/>
</dbReference>
<dbReference type="GO" id="GO:0022904">
    <property type="term" value="P:respiratory electron transport chain"/>
    <property type="evidence" value="ECO:0007669"/>
    <property type="project" value="InterPro"/>
</dbReference>
<keyword evidence="10" id="KW-1185">Reference proteome</keyword>
<evidence type="ECO:0000313" key="10">
    <source>
        <dbReference type="Proteomes" id="UP000531216"/>
    </source>
</evidence>
<name>A0A7W6FWU2_9HYPH</name>
<evidence type="ECO:0000313" key="9">
    <source>
        <dbReference type="EMBL" id="MBB3938310.1"/>
    </source>
</evidence>
<comment type="caution">
    <text evidence="9">The sequence shown here is derived from an EMBL/GenBank/DDBJ whole genome shotgun (WGS) entry which is preliminary data.</text>
</comment>
<dbReference type="EMBL" id="JACIDO010000028">
    <property type="protein sequence ID" value="MBB3938310.1"/>
    <property type="molecule type" value="Genomic_DNA"/>
</dbReference>
<keyword evidence="5 6" id="KW-0874">Quinone</keyword>
<dbReference type="Pfam" id="PF01565">
    <property type="entry name" value="FAD_binding_4"/>
    <property type="match status" value="1"/>
</dbReference>
<dbReference type="GO" id="GO:0031234">
    <property type="term" value="C:extrinsic component of cytoplasmic side of plasma membrane"/>
    <property type="evidence" value="ECO:0007669"/>
    <property type="project" value="UniProtKB-UniRule"/>
</dbReference>
<dbReference type="RefSeq" id="WP_090966871.1">
    <property type="nucleotide sequence ID" value="NZ_FOOA01000042.1"/>
</dbReference>
<evidence type="ECO:0000259" key="8">
    <source>
        <dbReference type="PROSITE" id="PS51387"/>
    </source>
</evidence>
<dbReference type="GO" id="GO:0048038">
    <property type="term" value="F:quinone binding"/>
    <property type="evidence" value="ECO:0007669"/>
    <property type="project" value="UniProtKB-KW"/>
</dbReference>
<comment type="similarity">
    <text evidence="5">Belongs to the quinone-dependent D-lactate dehydrogenase family.</text>
</comment>
<dbReference type="GO" id="GO:0004458">
    <property type="term" value="F:D-lactate dehydrogenase (cytochrome) activity"/>
    <property type="evidence" value="ECO:0007669"/>
    <property type="project" value="UniProtKB-UniRule"/>
</dbReference>
<dbReference type="PROSITE" id="PS51387">
    <property type="entry name" value="FAD_PCMH"/>
    <property type="match status" value="1"/>
</dbReference>
<dbReference type="Pfam" id="PF09330">
    <property type="entry name" value="Lact-deh-memb"/>
    <property type="match status" value="1"/>
</dbReference>
<dbReference type="Gene3D" id="3.30.43.10">
    <property type="entry name" value="Uridine Diphospho-n-acetylenolpyruvylglucosamine Reductase, domain 2"/>
    <property type="match status" value="1"/>
</dbReference>
<comment type="cofactor">
    <cofactor evidence="1 5 6 7">
        <name>FAD</name>
        <dbReference type="ChEBI" id="CHEBI:57692"/>
    </cofactor>
</comment>
<reference evidence="9 10" key="1">
    <citation type="submission" date="2020-08" db="EMBL/GenBank/DDBJ databases">
        <title>Genomic Encyclopedia of Type Strains, Phase IV (KMG-IV): sequencing the most valuable type-strain genomes for metagenomic binning, comparative biology and taxonomic classification.</title>
        <authorList>
            <person name="Goeker M."/>
        </authorList>
    </citation>
    <scope>NUCLEOTIDE SEQUENCE [LARGE SCALE GENOMIC DNA]</scope>
    <source>
        <strain evidence="9 10">DSM 25024</strain>
    </source>
</reference>
<evidence type="ECO:0000256" key="2">
    <source>
        <dbReference type="ARBA" id="ARBA00022630"/>
    </source>
</evidence>
<dbReference type="AlphaFoldDB" id="A0A7W6FWU2"/>
<proteinExistence type="inferred from homology"/>
<dbReference type="InterPro" id="IPR016172">
    <property type="entry name" value="D-lactate_DH_C-sub1"/>
</dbReference>
<dbReference type="Gene3D" id="3.30.70.610">
    <property type="entry name" value="D-lactate dehydrogenase, cap domain, subdomain 1"/>
    <property type="match status" value="2"/>
</dbReference>
<dbReference type="InterPro" id="IPR016164">
    <property type="entry name" value="FAD-linked_Oxase-like_C"/>
</dbReference>
<dbReference type="InterPro" id="IPR006094">
    <property type="entry name" value="Oxid_FAD_bind_N"/>
</dbReference>
<dbReference type="GO" id="GO:0006089">
    <property type="term" value="P:lactate metabolic process"/>
    <property type="evidence" value="ECO:0007669"/>
    <property type="project" value="UniProtKB-UniRule"/>
</dbReference>
<evidence type="ECO:0000256" key="7">
    <source>
        <dbReference type="PIRSR" id="PIRSR000101-1"/>
    </source>
</evidence>
<evidence type="ECO:0000256" key="6">
    <source>
        <dbReference type="PIRNR" id="PIRNR000101"/>
    </source>
</evidence>
<keyword evidence="5" id="KW-0472">Membrane</keyword>
<feature type="domain" description="FAD-binding PCMH-type" evidence="8">
    <location>
        <begin position="53"/>
        <end position="253"/>
    </location>
</feature>
<dbReference type="InterPro" id="IPR016167">
    <property type="entry name" value="FAD-bd_PCMH_sub1"/>
</dbReference>
<evidence type="ECO:0000256" key="3">
    <source>
        <dbReference type="ARBA" id="ARBA00022827"/>
    </source>
</evidence>
<dbReference type="Gene3D" id="3.30.1370.20">
    <property type="entry name" value="D-lactate dehydrogenase, cap domain, subdomain 2"/>
    <property type="match status" value="1"/>
</dbReference>
<evidence type="ECO:0000256" key="5">
    <source>
        <dbReference type="HAMAP-Rule" id="MF_02092"/>
    </source>
</evidence>
<dbReference type="EC" id="1.1.5.12" evidence="5"/>
<dbReference type="Proteomes" id="UP000531216">
    <property type="component" value="Unassembled WGS sequence"/>
</dbReference>
<dbReference type="NCBIfam" id="NF008387">
    <property type="entry name" value="PRK11183.1"/>
    <property type="match status" value="1"/>
</dbReference>
<organism evidence="9 10">
    <name type="scientific">Aureimonas phyllosphaerae</name>
    <dbReference type="NCBI Taxonomy" id="1166078"/>
    <lineage>
        <taxon>Bacteria</taxon>
        <taxon>Pseudomonadati</taxon>
        <taxon>Pseudomonadota</taxon>
        <taxon>Alphaproteobacteria</taxon>
        <taxon>Hyphomicrobiales</taxon>
        <taxon>Aurantimonadaceae</taxon>
        <taxon>Aureimonas</taxon>
    </lineage>
</organism>
<feature type="binding site" evidence="7">
    <location>
        <position position="269"/>
    </location>
    <ligand>
        <name>FAD</name>
        <dbReference type="ChEBI" id="CHEBI:57692"/>
    </ligand>
</feature>
<keyword evidence="5" id="KW-1003">Cell membrane</keyword>
<dbReference type="InterPro" id="IPR051264">
    <property type="entry name" value="FAD-oxidored/transferase_4"/>
</dbReference>
<dbReference type="InterPro" id="IPR016169">
    <property type="entry name" value="FAD-bd_PCMH_sub2"/>
</dbReference>
<gene>
    <name evidence="5" type="primary">dld</name>
    <name evidence="9" type="ORF">GGR05_004482</name>
</gene>
<dbReference type="InterPro" id="IPR016173">
    <property type="entry name" value="D-lactate_DH_C-sub2"/>
</dbReference>
<comment type="catalytic activity">
    <reaction evidence="5 6">
        <text>(R)-lactate + a quinone = a quinol + pyruvate</text>
        <dbReference type="Rhea" id="RHEA:51468"/>
        <dbReference type="ChEBI" id="CHEBI:15361"/>
        <dbReference type="ChEBI" id="CHEBI:16004"/>
        <dbReference type="ChEBI" id="CHEBI:24646"/>
        <dbReference type="ChEBI" id="CHEBI:132124"/>
        <dbReference type="EC" id="1.1.5.12"/>
    </reaction>
</comment>
<feature type="binding site" evidence="5 7">
    <location>
        <position position="171"/>
    </location>
    <ligand>
        <name>FAD</name>
        <dbReference type="ChEBI" id="CHEBI:57692"/>
    </ligand>
</feature>
<feature type="binding site" evidence="5 7">
    <location>
        <position position="161"/>
    </location>
    <ligand>
        <name>FAD</name>
        <dbReference type="ChEBI" id="CHEBI:57692"/>
    </ligand>
</feature>
<dbReference type="SUPFAM" id="SSF56176">
    <property type="entry name" value="FAD-binding/transporter-associated domain-like"/>
    <property type="match status" value="1"/>
</dbReference>
<feature type="binding site" evidence="5 7">
    <location>
        <position position="154"/>
    </location>
    <ligand>
        <name>FAD</name>
        <dbReference type="ChEBI" id="CHEBI:57692"/>
    </ligand>
</feature>
<dbReference type="InterPro" id="IPR016166">
    <property type="entry name" value="FAD-bd_PCMH"/>
</dbReference>
<dbReference type="PIRSF" id="PIRSF000101">
    <property type="entry name" value="D-lactate_dh"/>
    <property type="match status" value="1"/>
</dbReference>
<dbReference type="OrthoDB" id="9772552at2"/>
<feature type="binding site" evidence="5 7">
    <location>
        <begin position="95"/>
        <end position="96"/>
    </location>
    <ligand>
        <name>FAD</name>
        <dbReference type="ChEBI" id="CHEBI:57692"/>
    </ligand>
</feature>
<keyword evidence="4 5" id="KW-0560">Oxidoreductase</keyword>
<comment type="subcellular location">
    <subcellularLocation>
        <location evidence="5">Cell inner membrane</location>
        <topology evidence="5">Peripheral membrane protein</topology>
        <orientation evidence="5">Cytoplasmic side</orientation>
    </subcellularLocation>
</comment>
<feature type="binding site" evidence="5 7">
    <location>
        <position position="274"/>
    </location>
    <ligand>
        <name>FAD</name>
        <dbReference type="ChEBI" id="CHEBI:57692"/>
    </ligand>
</feature>
<dbReference type="GO" id="GO:0071949">
    <property type="term" value="F:FAD binding"/>
    <property type="evidence" value="ECO:0007669"/>
    <property type="project" value="InterPro"/>
</dbReference>
<feature type="binding site" evidence="5 7">
    <location>
        <begin position="87"/>
        <end position="91"/>
    </location>
    <ligand>
        <name>FAD</name>
        <dbReference type="ChEBI" id="CHEBI:57692"/>
    </ligand>
</feature>
<dbReference type="GO" id="GO:0102029">
    <property type="term" value="F:D-lactate dehydrogenase (quinone) activity"/>
    <property type="evidence" value="ECO:0007669"/>
    <property type="project" value="UniProtKB-EC"/>
</dbReference>
<evidence type="ECO:0000256" key="4">
    <source>
        <dbReference type="ARBA" id="ARBA00023002"/>
    </source>
</evidence>
<comment type="function">
    <text evidence="5 6">Catalyzes the oxidation of D-lactate to pyruvate.</text>
</comment>
<dbReference type="InterPro" id="IPR012256">
    <property type="entry name" value="D_lactate_DH"/>
</dbReference>
<dbReference type="PANTHER" id="PTHR43716">
    <property type="entry name" value="D-2-HYDROXYGLUTARATE DEHYDROGENASE, MITOCHONDRIAL"/>
    <property type="match status" value="1"/>
</dbReference>
<protein>
    <recommendedName>
        <fullName evidence="5">Quinone-dependent D-lactate dehydrogenase</fullName>
        <ecNumber evidence="5">1.1.5.12</ecNumber>
    </recommendedName>
    <alternativeName>
        <fullName evidence="5">D-lactate dehydrogenase</fullName>
        <shortName evidence="5">D-LDH</shortName>
    </alternativeName>
</protein>
<dbReference type="InterPro" id="IPR036318">
    <property type="entry name" value="FAD-bd_PCMH-like_sf"/>
</dbReference>
<sequence length="588" mass="65105">MDRPRQTSVSNNGTSGARAGTALADELRAVVGERNLLTSPSRMRRYVRGYRFGAGHASAVALPGTLVELWRTVSLCIKHGAVVVMQAANTGLTGGSTPFGDDYDRDVVVVGTLRLRSLLLLDGGRQVLAFPGTTLDTLEKALKPLGREPHSVIGSSCLGASVMGGVCNNSGGSLIRRGPAYTEQALFARVTQDGRLELVNHLDVSLGTTPIEILERLDRGDVPPDAVGHPAGRRASDGEYGEYVRDVNADTPARFNADPRRLFEASGSAGRLIVFAVRLDTFEAERDTRVFYLGTNDPGELTELRREMLASPMPLPIAAEYMHRDAFRIAERYGKDTFLLVRRLGTARLPALFSWKSRFDSFAERIPFLPRNLSDRLLQAASHLFPSHLPPRLTAFRDRFEHHLMIKVSGEGAMALAKLLADRYRNPQTDHFECTAKEGSAAFLHRFATAGAAIRYDAVQGRRSGGVVALDIALPRNERDWTERLPSEIEGEIVHKLYYGHFFCHVFHQDYLLREGADWHAVKGRMLALLDTRRARYPAEHNVGHLYKADPVLERHYRSLDPCNCLNPGIGRTSKLLRWRKAAATPAL</sequence>
<dbReference type="SUPFAM" id="SSF55103">
    <property type="entry name" value="FAD-linked oxidases, C-terminal domain"/>
    <property type="match status" value="1"/>
</dbReference>
<dbReference type="GO" id="GO:0055085">
    <property type="term" value="P:transmembrane transport"/>
    <property type="evidence" value="ECO:0007669"/>
    <property type="project" value="InterPro"/>
</dbReference>
<keyword evidence="2 5" id="KW-0285">Flavoprotein</keyword>
<evidence type="ECO:0000256" key="1">
    <source>
        <dbReference type="ARBA" id="ARBA00001974"/>
    </source>
</evidence>
<dbReference type="Gene3D" id="3.30.465.10">
    <property type="match status" value="1"/>
</dbReference>
<keyword evidence="5" id="KW-0997">Cell inner membrane</keyword>